<reference evidence="1 2" key="1">
    <citation type="submission" date="2018-11" db="EMBL/GenBank/DDBJ databases">
        <authorList>
            <consortium name="Pathogen Informatics"/>
        </authorList>
    </citation>
    <scope>NUCLEOTIDE SEQUENCE [LARGE SCALE GENOMIC DNA]</scope>
</reference>
<accession>A0A3P7J6D1</accession>
<organism evidence="1 2">
    <name type="scientific">Strongylus vulgaris</name>
    <name type="common">Blood worm</name>
    <dbReference type="NCBI Taxonomy" id="40348"/>
    <lineage>
        <taxon>Eukaryota</taxon>
        <taxon>Metazoa</taxon>
        <taxon>Ecdysozoa</taxon>
        <taxon>Nematoda</taxon>
        <taxon>Chromadorea</taxon>
        <taxon>Rhabditida</taxon>
        <taxon>Rhabditina</taxon>
        <taxon>Rhabditomorpha</taxon>
        <taxon>Strongyloidea</taxon>
        <taxon>Strongylidae</taxon>
        <taxon>Strongylus</taxon>
    </lineage>
</organism>
<gene>
    <name evidence="1" type="ORF">SVUK_LOCUS8442</name>
</gene>
<proteinExistence type="predicted"/>
<name>A0A3P7J6D1_STRVU</name>
<dbReference type="AlphaFoldDB" id="A0A3P7J6D1"/>
<keyword evidence="2" id="KW-1185">Reference proteome</keyword>
<evidence type="ECO:0000313" key="2">
    <source>
        <dbReference type="Proteomes" id="UP000270094"/>
    </source>
</evidence>
<dbReference type="Proteomes" id="UP000270094">
    <property type="component" value="Unassembled WGS sequence"/>
</dbReference>
<protein>
    <submittedName>
        <fullName evidence="1">Uncharacterized protein</fullName>
    </submittedName>
</protein>
<evidence type="ECO:0000313" key="1">
    <source>
        <dbReference type="EMBL" id="VDM73444.1"/>
    </source>
</evidence>
<sequence>MIEGDFWSFSSETGRFAVSCDPDIRCFSIADDNIFACCLHSDGVVLSPAHIMKTVNASHSEEDKENMFVEKSHNHALDVIVENRQYLRFRQCRDNAAVITVIGLNFSFRVFIQILPDETKSYENSEKVKIFGVFFF</sequence>
<dbReference type="EMBL" id="UYYB01030682">
    <property type="protein sequence ID" value="VDM73444.1"/>
    <property type="molecule type" value="Genomic_DNA"/>
</dbReference>
<dbReference type="OrthoDB" id="10025511at2759"/>